<feature type="domain" description="DNA2/NAM7 helicase-like C-terminal" evidence="3">
    <location>
        <begin position="1055"/>
        <end position="1247"/>
    </location>
</feature>
<feature type="domain" description="RNA helicase aquarius insertion" evidence="6">
    <location>
        <begin position="642"/>
        <end position="731"/>
    </location>
</feature>
<comment type="subcellular location">
    <subcellularLocation>
        <location evidence="1">Nucleus</location>
    </subcellularLocation>
</comment>
<dbReference type="InterPro" id="IPR026300">
    <property type="entry name" value="CWF11_fam"/>
</dbReference>
<dbReference type="PANTHER" id="PTHR10887">
    <property type="entry name" value="DNA2/NAM7 HELICASE FAMILY"/>
    <property type="match status" value="1"/>
</dbReference>
<name>A0ABR2VWL1_9FUNG</name>
<dbReference type="Pfam" id="PF21144">
    <property type="entry name" value="Aquarius_N_3rd"/>
    <property type="match status" value="1"/>
</dbReference>
<comment type="similarity">
    <text evidence="1">Belongs to the CWF11 family.</text>
</comment>
<dbReference type="Pfam" id="PF13087">
    <property type="entry name" value="AAA_12"/>
    <property type="match status" value="1"/>
</dbReference>
<evidence type="ECO:0000259" key="3">
    <source>
        <dbReference type="Pfam" id="PF13087"/>
    </source>
</evidence>
<dbReference type="InterPro" id="IPR048967">
    <property type="entry name" value="Aquarius_insert"/>
</dbReference>
<keyword evidence="8" id="KW-1185">Reference proteome</keyword>
<dbReference type="InterPro" id="IPR048966">
    <property type="entry name" value="Aquarius_b-barrel"/>
</dbReference>
<proteinExistence type="inferred from homology"/>
<dbReference type="CDD" id="cd17935">
    <property type="entry name" value="EEXXQc_AQR"/>
    <property type="match status" value="1"/>
</dbReference>
<evidence type="ECO:0000259" key="2">
    <source>
        <dbReference type="Pfam" id="PF13086"/>
    </source>
</evidence>
<keyword evidence="1" id="KW-0507">mRNA processing</keyword>
<sequence>MTDNKSQWSQIVPDSSSDGQILTTVQMFNESFRARSNVWDILVGTEAKFPAFFTRVLALSLPINKEIDLEARKEVLVFLINCFQNLENPTVRTECMRLVSLSIWNCVASSTRREAEFKATPQLKKFWRHLEKKFTAADENTKNKLIFERSWLSNLLISFVDILDSIPQEGDVPEYAISYCERFLEFLIDLEAQLPTRRYFNTLMDDHNIVASCTLSTMMNRADCVRFKQLLNMLKFYSRFEINDQTGTALTDSEMTDVHAKKLMELQRVAFASFQTSLNSLALANIGAIERRSDLETHFSKLSDEELVRLCEILGLRTQRINKSGENLPREFLLEILISRYEKRTSQIDAVNAMPLYPDENILFDEYLEETENYTGNEVLPLPKLNLQFLTIHDYLLRNFNLFRLESTYEIREDIEDAVKRLAPKLVYPEQKTEFTGWARMAIPIESFSIVDIAKPKLGDNKPAKVSADVTFKTGRYTPSIREEWNTLRQHDILFLLTIQATKESHDKPVDGKSFKTHYGLKYVRGCEVSAIIGEDGKPVDEFVDPEAKKQLLEAKTRTLRVMLDPNQFQLDMDRFSKKKGEDVHETFNVILRRNPKENNFKGILETVRDLMQSELVVPDWLHDIFLGYGDPSSAHYTNMPNAPKSIDFRDTFLDYEHVKESFKDKSIVPAANFVEPVSPPHVIEFPQPLPKVKAGTKRKAAEENQEVAEDQNKLVVSTYTLPNMGPYPFNVPKKNQIRFTPSQVEAIKAGTNPGLSLIVGPPGTGKTDVAVQIIANLYHNFPNQRILLVTHSNQALNQLFEKIISLDIDERHLLRLGHGEEELDTDENFGKYGRVNSFLEKRLSLLSEVDRMARSLEISGDHGYTCETAGYFYLYHILSRWEPYIDRMQNLRKSEKALVQTIVEEFPFTMYFTNAPQPVFPESSTFEDALEIAEGCFRHIKNVFTQLEEIRAFELLRSGYDRSNYLLTKEAKIIAMTCTHAALKRRELVSLGFKYDNIVMEEAAQILEVETFIPLLLQESEDGRSRLKRVIMIGDHNQLPPVVQNVGFQQYSNMEQSLFTRFVRLGVPTIDLDAQGRARASIAELFSWKYKKLGNLSVISQKPEYQTANAGFTYDYQLINVDDYEGNGESEPTKYFYQNLGEAEYAVAIFQYMRLLGYPAEKITILTTYNGQKALIEDVLRVRCSWNPMFGKPGKVSTVDKYQGQQNDYVILSLVRTKSVGHIKDVRRLIVAMSRARLGFYVLCRKSLFERCEELAEVFGKFQQRPDKLSLEINEKWPSNRAAEEIGKPYQIKDVTHMGAYVHQMTQEQVEHAKKSEKMDETQ</sequence>
<evidence type="ECO:0000256" key="1">
    <source>
        <dbReference type="PIRNR" id="PIRNR038901"/>
    </source>
</evidence>
<dbReference type="EMBL" id="JASJQH010007533">
    <property type="protein sequence ID" value="KAK9707722.1"/>
    <property type="molecule type" value="Genomic_DNA"/>
</dbReference>
<comment type="caution">
    <text evidence="7">The sequence shown here is derived from an EMBL/GenBank/DDBJ whole genome shotgun (WGS) entry which is preliminary data.</text>
</comment>
<dbReference type="Gene3D" id="3.40.50.300">
    <property type="entry name" value="P-loop containing nucleotide triphosphate hydrolases"/>
    <property type="match status" value="2"/>
</dbReference>
<dbReference type="InterPro" id="IPR047187">
    <property type="entry name" value="SF1_C_Upf1"/>
</dbReference>
<evidence type="ECO:0000259" key="5">
    <source>
        <dbReference type="Pfam" id="PF21143"/>
    </source>
</evidence>
<keyword evidence="1" id="KW-0539">Nucleus</keyword>
<dbReference type="PANTHER" id="PTHR10887:SF5">
    <property type="entry name" value="RNA HELICASE AQUARIUS"/>
    <property type="match status" value="1"/>
</dbReference>
<gene>
    <name evidence="7" type="ORF">K7432_010019</name>
</gene>
<reference evidence="7 8" key="1">
    <citation type="submission" date="2023-04" db="EMBL/GenBank/DDBJ databases">
        <title>Genome of Basidiobolus ranarum AG-B5.</title>
        <authorList>
            <person name="Stajich J.E."/>
            <person name="Carter-House D."/>
            <person name="Gryganskyi A."/>
        </authorList>
    </citation>
    <scope>NUCLEOTIDE SEQUENCE [LARGE SCALE GENOMIC DNA]</scope>
    <source>
        <strain evidence="7 8">AG-B5</strain>
    </source>
</reference>
<dbReference type="PIRSF" id="PIRSF038901">
    <property type="entry name" value="AQR_cwf11"/>
    <property type="match status" value="1"/>
</dbReference>
<accession>A0ABR2VWL1</accession>
<dbReference type="InterPro" id="IPR027417">
    <property type="entry name" value="P-loop_NTPase"/>
</dbReference>
<dbReference type="SUPFAM" id="SSF52540">
    <property type="entry name" value="P-loop containing nucleoside triphosphate hydrolases"/>
    <property type="match status" value="1"/>
</dbReference>
<dbReference type="InterPro" id="IPR041677">
    <property type="entry name" value="DNA2/NAM7_AAA_11"/>
</dbReference>
<evidence type="ECO:0000313" key="7">
    <source>
        <dbReference type="EMBL" id="KAK9707722.1"/>
    </source>
</evidence>
<evidence type="ECO:0000259" key="4">
    <source>
        <dbReference type="Pfam" id="PF16399"/>
    </source>
</evidence>
<dbReference type="Pfam" id="PF16399">
    <property type="entry name" value="Aquarius_N_1st"/>
    <property type="match status" value="1"/>
</dbReference>
<evidence type="ECO:0000313" key="8">
    <source>
        <dbReference type="Proteomes" id="UP001479436"/>
    </source>
</evidence>
<dbReference type="Pfam" id="PF13086">
    <property type="entry name" value="AAA_11"/>
    <property type="match status" value="1"/>
</dbReference>
<organism evidence="7 8">
    <name type="scientific">Basidiobolus ranarum</name>
    <dbReference type="NCBI Taxonomy" id="34480"/>
    <lineage>
        <taxon>Eukaryota</taxon>
        <taxon>Fungi</taxon>
        <taxon>Fungi incertae sedis</taxon>
        <taxon>Zoopagomycota</taxon>
        <taxon>Entomophthoromycotina</taxon>
        <taxon>Basidiobolomycetes</taxon>
        <taxon>Basidiobolales</taxon>
        <taxon>Basidiobolaceae</taxon>
        <taxon>Basidiobolus</taxon>
    </lineage>
</organism>
<dbReference type="InterPro" id="IPR041679">
    <property type="entry name" value="DNA2/NAM7-like_C"/>
</dbReference>
<dbReference type="Proteomes" id="UP001479436">
    <property type="component" value="Unassembled WGS sequence"/>
</dbReference>
<keyword evidence="1" id="KW-0508">mRNA splicing</keyword>
<dbReference type="InterPro" id="IPR032174">
    <property type="entry name" value="Aquarius_N"/>
</dbReference>
<evidence type="ECO:0000259" key="6">
    <source>
        <dbReference type="Pfam" id="PF21144"/>
    </source>
</evidence>
<feature type="domain" description="DNA2/NAM7 helicase helicase" evidence="2">
    <location>
        <begin position="742"/>
        <end position="1045"/>
    </location>
</feature>
<dbReference type="CDD" id="cd18808">
    <property type="entry name" value="SF1_C_Upf1"/>
    <property type="match status" value="1"/>
</dbReference>
<dbReference type="Pfam" id="PF21143">
    <property type="entry name" value="Aquarius_N_2nd"/>
    <property type="match status" value="1"/>
</dbReference>
<comment type="subunit">
    <text evidence="1">Belongs to the 40S cdc5-associated complex (or cwf complex), a spliceosome sub-complex reminiscent of a late-stage spliceosome.</text>
</comment>
<dbReference type="InterPro" id="IPR045055">
    <property type="entry name" value="DNA2/NAM7-like"/>
</dbReference>
<feature type="domain" description="RNA helicase aquarius beta-barrel" evidence="5">
    <location>
        <begin position="427"/>
        <end position="594"/>
    </location>
</feature>
<comment type="function">
    <text evidence="1">Involved in mRNA splicing where it associates with cdc5 and the other cwf proteins as part of the spliceosome.</text>
</comment>
<protein>
    <recommendedName>
        <fullName evidence="1">Pre-mRNA-splicing factor</fullName>
    </recommendedName>
</protein>
<feature type="domain" description="RNA helicase aquarius N-terminal" evidence="4">
    <location>
        <begin position="9"/>
        <end position="344"/>
    </location>
</feature>